<feature type="compositionally biased region" description="Polar residues" evidence="5">
    <location>
        <begin position="61"/>
        <end position="77"/>
    </location>
</feature>
<feature type="compositionally biased region" description="Gly residues" evidence="5">
    <location>
        <begin position="18"/>
        <end position="27"/>
    </location>
</feature>
<reference evidence="7 8" key="2">
    <citation type="submission" date="2018-06" db="EMBL/GenBank/DDBJ databases">
        <title>Metagenomic assembly of (sub)arctic Cyanobacteria and their associated microbiome from non-axenic cultures.</title>
        <authorList>
            <person name="Baurain D."/>
        </authorList>
    </citation>
    <scope>NUCLEOTIDE SEQUENCE [LARGE SCALE GENOMIC DNA]</scope>
    <source>
        <strain evidence="7">ULC129bin1</strain>
    </source>
</reference>
<evidence type="ECO:0000256" key="3">
    <source>
        <dbReference type="ARBA" id="ARBA00022989"/>
    </source>
</evidence>
<dbReference type="InterPro" id="IPR007343">
    <property type="entry name" value="Uncharacterised_pept_Zn_put"/>
</dbReference>
<name>A0A2W4V277_9CYAN</name>
<evidence type="ECO:0000256" key="2">
    <source>
        <dbReference type="ARBA" id="ARBA00022692"/>
    </source>
</evidence>
<sequence length="288" mass="30953">MRWKEGRRSANVQDRRGMGGGYSRGGGSPMVVGGGGLGMIVVAIVIALLGGDPTILLDSSPPVSRTPSSGQYQASSPQEDELADFTSVVLADTEDTWDKIFPKEFGSNYQHPGLVLFTGAVQSACGTAQSAVGPFYCPADQQVYIDLDFYQDLKNQLGAPGDFAQAYVIAHEVGHHVQNLLGISDQVRQAQRRVSKTEANQLSVRQELQADCFAGVWGASAQGRGLLEAGDVDEALNAASQIGDDKLQKRQQGYVNPDSFTHGSAEQRQEWFQRGFSSGDVDQCDTFS</sequence>
<organism evidence="7 8">
    <name type="scientific">Leptolyngbya foveolarum</name>
    <dbReference type="NCBI Taxonomy" id="47253"/>
    <lineage>
        <taxon>Bacteria</taxon>
        <taxon>Bacillati</taxon>
        <taxon>Cyanobacteriota</taxon>
        <taxon>Cyanophyceae</taxon>
        <taxon>Leptolyngbyales</taxon>
        <taxon>Leptolyngbyaceae</taxon>
        <taxon>Leptolyngbya group</taxon>
        <taxon>Leptolyngbya</taxon>
    </lineage>
</organism>
<evidence type="ECO:0000313" key="8">
    <source>
        <dbReference type="Proteomes" id="UP000249354"/>
    </source>
</evidence>
<feature type="region of interest" description="Disordered" evidence="5">
    <location>
        <begin position="59"/>
        <end position="80"/>
    </location>
</feature>
<gene>
    <name evidence="7" type="ORF">DCF25_00815</name>
</gene>
<proteinExistence type="predicted"/>
<comment type="caution">
    <text evidence="7">The sequence shown here is derived from an EMBL/GenBank/DDBJ whole genome shotgun (WGS) entry which is preliminary data.</text>
</comment>
<keyword evidence="2 6" id="KW-0812">Transmembrane</keyword>
<reference evidence="8" key="1">
    <citation type="submission" date="2018-04" db="EMBL/GenBank/DDBJ databases">
        <authorList>
            <person name="Cornet L."/>
        </authorList>
    </citation>
    <scope>NUCLEOTIDE SEQUENCE [LARGE SCALE GENOMIC DNA]</scope>
</reference>
<evidence type="ECO:0000313" key="7">
    <source>
        <dbReference type="EMBL" id="PZO23199.1"/>
    </source>
</evidence>
<keyword evidence="3 6" id="KW-1133">Transmembrane helix</keyword>
<evidence type="ECO:0000256" key="5">
    <source>
        <dbReference type="SAM" id="MobiDB-lite"/>
    </source>
</evidence>
<accession>A0A2W4V277</accession>
<feature type="transmembrane region" description="Helical" evidence="6">
    <location>
        <begin position="31"/>
        <end position="51"/>
    </location>
</feature>
<dbReference type="PANTHER" id="PTHR30168:SF0">
    <property type="entry name" value="INNER MEMBRANE PROTEIN"/>
    <property type="match status" value="1"/>
</dbReference>
<evidence type="ECO:0000256" key="4">
    <source>
        <dbReference type="ARBA" id="ARBA00023136"/>
    </source>
</evidence>
<dbReference type="Pfam" id="PF04228">
    <property type="entry name" value="Zn_peptidase"/>
    <property type="match status" value="1"/>
</dbReference>
<dbReference type="AlphaFoldDB" id="A0A2W4V277"/>
<protein>
    <submittedName>
        <fullName evidence="7">Neutral zinc metallopeptidase</fullName>
    </submittedName>
</protein>
<evidence type="ECO:0000256" key="1">
    <source>
        <dbReference type="ARBA" id="ARBA00004167"/>
    </source>
</evidence>
<dbReference type="GO" id="GO:0016020">
    <property type="term" value="C:membrane"/>
    <property type="evidence" value="ECO:0007669"/>
    <property type="project" value="UniProtKB-SubCell"/>
</dbReference>
<feature type="compositionally biased region" description="Basic and acidic residues" evidence="5">
    <location>
        <begin position="1"/>
        <end position="17"/>
    </location>
</feature>
<dbReference type="PANTHER" id="PTHR30168">
    <property type="entry name" value="PUTATIVE MEMBRANE PROTEIN YPFJ"/>
    <property type="match status" value="1"/>
</dbReference>
<keyword evidence="4 6" id="KW-0472">Membrane</keyword>
<dbReference type="Proteomes" id="UP000249354">
    <property type="component" value="Unassembled WGS sequence"/>
</dbReference>
<feature type="region of interest" description="Disordered" evidence="5">
    <location>
        <begin position="1"/>
        <end position="27"/>
    </location>
</feature>
<dbReference type="EMBL" id="QBMC01000003">
    <property type="protein sequence ID" value="PZO23199.1"/>
    <property type="molecule type" value="Genomic_DNA"/>
</dbReference>
<evidence type="ECO:0000256" key="6">
    <source>
        <dbReference type="SAM" id="Phobius"/>
    </source>
</evidence>
<comment type="subcellular location">
    <subcellularLocation>
        <location evidence="1">Membrane</location>
        <topology evidence="1">Single-pass membrane protein</topology>
    </subcellularLocation>
</comment>